<dbReference type="Proteomes" id="UP000298652">
    <property type="component" value="Chromosome 1"/>
</dbReference>
<dbReference type="PANTHER" id="PTHR45648">
    <property type="entry name" value="GDSL LIPASE/ACYLHYDROLASE FAMILY PROTEIN (AFU_ORTHOLOGUE AFUA_4G14700)"/>
    <property type="match status" value="1"/>
</dbReference>
<dbReference type="InterPro" id="IPR051058">
    <property type="entry name" value="GDSL_Est/Lipase"/>
</dbReference>
<reference evidence="5" key="1">
    <citation type="submission" date="2019-03" db="EMBL/GenBank/DDBJ databases">
        <title>WGS assembly of Setaria viridis.</title>
        <authorList>
            <person name="Huang P."/>
            <person name="Jenkins J."/>
            <person name="Grimwood J."/>
            <person name="Barry K."/>
            <person name="Healey A."/>
            <person name="Mamidi S."/>
            <person name="Sreedasyam A."/>
            <person name="Shu S."/>
            <person name="Feldman M."/>
            <person name="Wu J."/>
            <person name="Yu Y."/>
            <person name="Chen C."/>
            <person name="Johnson J."/>
            <person name="Rokhsar D."/>
            <person name="Baxter I."/>
            <person name="Schmutz J."/>
            <person name="Brutnell T."/>
            <person name="Kellogg E."/>
        </authorList>
    </citation>
    <scope>NUCLEOTIDE SEQUENCE [LARGE SCALE GENOMIC DNA]</scope>
</reference>
<evidence type="ECO:0000256" key="3">
    <source>
        <dbReference type="ARBA" id="ARBA00022963"/>
    </source>
</evidence>
<evidence type="ECO:0000256" key="1">
    <source>
        <dbReference type="ARBA" id="ARBA00008668"/>
    </source>
</evidence>
<evidence type="ECO:0000313" key="5">
    <source>
        <dbReference type="EMBL" id="TKW40828.1"/>
    </source>
</evidence>
<dbReference type="PANTHER" id="PTHR45648:SF175">
    <property type="entry name" value="OS02G0668900 PROTEIN"/>
    <property type="match status" value="1"/>
</dbReference>
<sequence length="370" mass="39762">MANRAASYVLAAVCLLVLAATVAEARHPRLVPAVFVFGDSTVDVGNNNDLNISVGARANYPKYGVDFPGSVPTGRFSNGLNTADLLARALGFKRSPPAYLSLTKKTVTPQMYKGINFASGGSGFADDTGRFLFGEVIPMSKQLEYFSGVVKHMTKLSGAKKTSSFLCRSIFLISAGSNDMFEYSASPGPSDDYKFLSGLVAAYKQSITALYEMGARKFSVISVPPLGCLPSQRLRRLKQMGTQGCFDPLNDLSLRSYPMLAAMLQDLARDLPGMAYSLADAFTMVSFVFENPRTDAWSFTELEAACCGGGPFGAAYACNETASLCADRDGHLFWDADHPTQAVSLVAAQTIFAGNRTFVNPINVRELALL</sequence>
<accession>A0A4U6WDH5</accession>
<dbReference type="InterPro" id="IPR001087">
    <property type="entry name" value="GDSL"/>
</dbReference>
<dbReference type="AlphaFoldDB" id="A0A4U6WDH5"/>
<dbReference type="OMA" id="CKKRDEY"/>
<organism evidence="5 6">
    <name type="scientific">Setaria viridis</name>
    <name type="common">Green bristlegrass</name>
    <name type="synonym">Setaria italica subsp. viridis</name>
    <dbReference type="NCBI Taxonomy" id="4556"/>
    <lineage>
        <taxon>Eukaryota</taxon>
        <taxon>Viridiplantae</taxon>
        <taxon>Streptophyta</taxon>
        <taxon>Embryophyta</taxon>
        <taxon>Tracheophyta</taxon>
        <taxon>Spermatophyta</taxon>
        <taxon>Magnoliopsida</taxon>
        <taxon>Liliopsida</taxon>
        <taxon>Poales</taxon>
        <taxon>Poaceae</taxon>
        <taxon>PACMAD clade</taxon>
        <taxon>Panicoideae</taxon>
        <taxon>Panicodae</taxon>
        <taxon>Paniceae</taxon>
        <taxon>Cenchrinae</taxon>
        <taxon>Setaria</taxon>
    </lineage>
</organism>
<name>A0A4U6WDH5_SETVI</name>
<protein>
    <recommendedName>
        <fullName evidence="7">GDSL esterase/lipase</fullName>
    </recommendedName>
</protein>
<evidence type="ECO:0000313" key="6">
    <source>
        <dbReference type="Proteomes" id="UP000298652"/>
    </source>
</evidence>
<keyword evidence="6" id="KW-1185">Reference proteome</keyword>
<dbReference type="EMBL" id="CM016552">
    <property type="protein sequence ID" value="TKW40828.1"/>
    <property type="molecule type" value="Genomic_DNA"/>
</dbReference>
<comment type="similarity">
    <text evidence="1">Belongs to the 'GDSL' lipolytic enzyme family.</text>
</comment>
<feature type="signal peptide" evidence="4">
    <location>
        <begin position="1"/>
        <end position="25"/>
    </location>
</feature>
<keyword evidence="2" id="KW-0378">Hydrolase</keyword>
<evidence type="ECO:0000256" key="2">
    <source>
        <dbReference type="ARBA" id="ARBA00022801"/>
    </source>
</evidence>
<keyword evidence="3" id="KW-0442">Lipid degradation</keyword>
<dbReference type="CDD" id="cd01837">
    <property type="entry name" value="SGNH_plant_lipase_like"/>
    <property type="match status" value="1"/>
</dbReference>
<feature type="chain" id="PRO_5020687231" description="GDSL esterase/lipase" evidence="4">
    <location>
        <begin position="26"/>
        <end position="370"/>
    </location>
</feature>
<dbReference type="Pfam" id="PF00657">
    <property type="entry name" value="Lipase_GDSL"/>
    <property type="match status" value="1"/>
</dbReference>
<dbReference type="Gene3D" id="3.40.50.1110">
    <property type="entry name" value="SGNH hydrolase"/>
    <property type="match status" value="1"/>
</dbReference>
<dbReference type="InterPro" id="IPR036514">
    <property type="entry name" value="SGNH_hydro_sf"/>
</dbReference>
<keyword evidence="3" id="KW-0443">Lipid metabolism</keyword>
<dbReference type="InterPro" id="IPR035669">
    <property type="entry name" value="SGNH_plant_lipase-like"/>
</dbReference>
<proteinExistence type="inferred from homology"/>
<gene>
    <name evidence="5" type="ORF">SEVIR_1G271600v2</name>
</gene>
<dbReference type="GO" id="GO:0016788">
    <property type="term" value="F:hydrolase activity, acting on ester bonds"/>
    <property type="evidence" value="ECO:0007669"/>
    <property type="project" value="InterPro"/>
</dbReference>
<dbReference type="Gramene" id="TKW40828">
    <property type="protein sequence ID" value="TKW40828"/>
    <property type="gene ID" value="SEVIR_1G271600v2"/>
</dbReference>
<dbReference type="GO" id="GO:0016042">
    <property type="term" value="P:lipid catabolic process"/>
    <property type="evidence" value="ECO:0007669"/>
    <property type="project" value="UniProtKB-KW"/>
</dbReference>
<evidence type="ECO:0000256" key="4">
    <source>
        <dbReference type="SAM" id="SignalP"/>
    </source>
</evidence>
<keyword evidence="4" id="KW-0732">Signal</keyword>
<evidence type="ECO:0008006" key="7">
    <source>
        <dbReference type="Google" id="ProtNLM"/>
    </source>
</evidence>